<dbReference type="EMBL" id="CP031395">
    <property type="protein sequence ID" value="QBK03458.1"/>
    <property type="molecule type" value="Genomic_DNA"/>
</dbReference>
<evidence type="ECO:0000313" key="2">
    <source>
        <dbReference type="Proteomes" id="UP000292939"/>
    </source>
</evidence>
<protein>
    <submittedName>
        <fullName evidence="1">Uncharacterized protein</fullName>
    </submittedName>
</protein>
<accession>A0A4P6UE76</accession>
<proteinExistence type="predicted"/>
<gene>
    <name evidence="1" type="ORF">DW355_00540</name>
</gene>
<sequence>MRKQPQKIPTLKASPDSFRNSLLLWRALWSLEILKELLLVSCIVVTDYVEQHFNRKGNVVHVSLIEGVSNI</sequence>
<dbReference type="KEGG" id="hgr:DW355_00540"/>
<organism evidence="1 2">
    <name type="scientific">Hylemonella gracilis</name>
    <dbReference type="NCBI Taxonomy" id="80880"/>
    <lineage>
        <taxon>Bacteria</taxon>
        <taxon>Pseudomonadati</taxon>
        <taxon>Pseudomonadota</taxon>
        <taxon>Betaproteobacteria</taxon>
        <taxon>Burkholderiales</taxon>
        <taxon>Comamonadaceae</taxon>
        <taxon>Hylemonella</taxon>
    </lineage>
</organism>
<dbReference type="Proteomes" id="UP000292939">
    <property type="component" value="Chromosome"/>
</dbReference>
<reference evidence="1 2" key="1">
    <citation type="submission" date="2018-07" db="EMBL/GenBank/DDBJ databases">
        <title>Exploring interactions and the metabolic potential of the ultra-small soil bacteria Hylemonella gracilis.</title>
        <authorList>
            <person name="Tyc O."/>
            <person name="Kulkarni P."/>
            <person name="Gawehns F."/>
            <person name="Hundscheid M."/>
            <person name="Zweers H."/>
            <person name="Garbeva P."/>
        </authorList>
    </citation>
    <scope>NUCLEOTIDE SEQUENCE [LARGE SCALE GENOMIC DNA]</scope>
    <source>
        <strain evidence="1 2">NS1</strain>
    </source>
</reference>
<evidence type="ECO:0000313" key="1">
    <source>
        <dbReference type="EMBL" id="QBK03458.1"/>
    </source>
</evidence>
<dbReference type="AlphaFoldDB" id="A0A4P6UE76"/>
<name>A0A4P6UE76_9BURK</name>